<dbReference type="PROSITE" id="PS50011">
    <property type="entry name" value="PROTEIN_KINASE_DOM"/>
    <property type="match status" value="2"/>
</dbReference>
<evidence type="ECO:0000256" key="17">
    <source>
        <dbReference type="SAM" id="SignalP"/>
    </source>
</evidence>
<evidence type="ECO:0000256" key="4">
    <source>
        <dbReference type="ARBA" id="ARBA00022603"/>
    </source>
</evidence>
<evidence type="ECO:0000256" key="15">
    <source>
        <dbReference type="PROSITE-ProRule" id="PRU10141"/>
    </source>
</evidence>
<dbReference type="Proteomes" id="UP000824890">
    <property type="component" value="Unassembled WGS sequence"/>
</dbReference>
<dbReference type="Gene3D" id="3.30.200.20">
    <property type="entry name" value="Phosphorylase Kinase, domain 1"/>
    <property type="match status" value="1"/>
</dbReference>
<protein>
    <recommendedName>
        <fullName evidence="18">Protein kinase domain-containing protein</fullName>
    </recommendedName>
</protein>
<dbReference type="Gene3D" id="1.10.510.10">
    <property type="entry name" value="Transferase(Phosphotransferase) domain 1"/>
    <property type="match status" value="2"/>
</dbReference>
<evidence type="ECO:0000256" key="14">
    <source>
        <dbReference type="ARBA" id="ARBA00023170"/>
    </source>
</evidence>
<evidence type="ECO:0000313" key="19">
    <source>
        <dbReference type="EMBL" id="KAH0933611.1"/>
    </source>
</evidence>
<dbReference type="InterPro" id="IPR007213">
    <property type="entry name" value="Ppm1/Ppm2/Tcmp"/>
</dbReference>
<reference evidence="19 20" key="1">
    <citation type="submission" date="2021-05" db="EMBL/GenBank/DDBJ databases">
        <title>Genome Assembly of Synthetic Allotetraploid Brassica napus Reveals Homoeologous Exchanges between Subgenomes.</title>
        <authorList>
            <person name="Davis J.T."/>
        </authorList>
    </citation>
    <scope>NUCLEOTIDE SEQUENCE [LARGE SCALE GENOMIC DNA]</scope>
    <source>
        <strain evidence="20">cv. Da-Ae</strain>
        <tissue evidence="19">Seedling</tissue>
    </source>
</reference>
<evidence type="ECO:0000256" key="9">
    <source>
        <dbReference type="ARBA" id="ARBA00022741"/>
    </source>
</evidence>
<dbReference type="CDD" id="cd06899">
    <property type="entry name" value="lectin_legume_LecRK_Arcelin_ConA"/>
    <property type="match status" value="1"/>
</dbReference>
<dbReference type="Pfam" id="PF00139">
    <property type="entry name" value="Lectin_legB"/>
    <property type="match status" value="1"/>
</dbReference>
<evidence type="ECO:0000256" key="3">
    <source>
        <dbReference type="ARBA" id="ARBA00010217"/>
    </source>
</evidence>
<organism evidence="19 20">
    <name type="scientific">Brassica napus</name>
    <name type="common">Rape</name>
    <dbReference type="NCBI Taxonomy" id="3708"/>
    <lineage>
        <taxon>Eukaryota</taxon>
        <taxon>Viridiplantae</taxon>
        <taxon>Streptophyta</taxon>
        <taxon>Embryophyta</taxon>
        <taxon>Tracheophyta</taxon>
        <taxon>Spermatophyta</taxon>
        <taxon>Magnoliopsida</taxon>
        <taxon>eudicotyledons</taxon>
        <taxon>Gunneridae</taxon>
        <taxon>Pentapetalae</taxon>
        <taxon>rosids</taxon>
        <taxon>malvids</taxon>
        <taxon>Brassicales</taxon>
        <taxon>Brassicaceae</taxon>
        <taxon>Brassiceae</taxon>
        <taxon>Brassica</taxon>
    </lineage>
</organism>
<keyword evidence="14" id="KW-0675">Receptor</keyword>
<dbReference type="InterPro" id="IPR000719">
    <property type="entry name" value="Prot_kinase_dom"/>
</dbReference>
<keyword evidence="8" id="KW-0430">Lectin</keyword>
<keyword evidence="12 16" id="KW-1133">Transmembrane helix</keyword>
<accession>A0ABQ8DWA1</accession>
<dbReference type="SUPFAM" id="SSF53335">
    <property type="entry name" value="S-adenosyl-L-methionine-dependent methyltransferases"/>
    <property type="match status" value="1"/>
</dbReference>
<feature type="transmembrane region" description="Helical" evidence="16">
    <location>
        <begin position="665"/>
        <end position="685"/>
    </location>
</feature>
<comment type="similarity">
    <text evidence="3">In the C-terminal section; belongs to the protein kinase superfamily. Ser/Thr protein kinase family.</text>
</comment>
<evidence type="ECO:0000256" key="16">
    <source>
        <dbReference type="SAM" id="Phobius"/>
    </source>
</evidence>
<dbReference type="CDD" id="cd14066">
    <property type="entry name" value="STKc_IRAK"/>
    <property type="match status" value="1"/>
</dbReference>
<feature type="chain" id="PRO_5045238802" description="Protein kinase domain-containing protein" evidence="17">
    <location>
        <begin position="17"/>
        <end position="1661"/>
    </location>
</feature>
<feature type="signal peptide" evidence="17">
    <location>
        <begin position="1"/>
        <end position="16"/>
    </location>
</feature>
<proteinExistence type="inferred from homology"/>
<dbReference type="InterPro" id="IPR029063">
    <property type="entry name" value="SAM-dependent_MTases_sf"/>
</dbReference>
<comment type="similarity">
    <text evidence="2">In the N-terminal section; belongs to the leguminous lectin family.</text>
</comment>
<dbReference type="SUPFAM" id="SSF56112">
    <property type="entry name" value="Protein kinase-like (PK-like)"/>
    <property type="match status" value="2"/>
</dbReference>
<keyword evidence="7 17" id="KW-0732">Signal</keyword>
<keyword evidence="10" id="KW-0418">Kinase</keyword>
<keyword evidence="4" id="KW-0489">Methyltransferase</keyword>
<dbReference type="InterPro" id="IPR017441">
    <property type="entry name" value="Protein_kinase_ATP_BS"/>
</dbReference>
<sequence>MLFVFRFSLLWSYGSQVILDLPCVTVYMPNESLDKYLHNSPEVALDWNQRIKIIKVVIHRDVKSSNVLLDAEHNGRLGDFGLARLCGHGTEPETTNVAGTWGYLAPDHVRTGRATTATDVFAFGVLLLEVACGRRPIEVQDSVSGERVFLVDWVFQFWIDGNILGAKDPNLWYDYEVGEIEMVLKLGLLCSQSDPENRPTMRQVLHYLRGDVMLPNLSPSDLRGSDRLLGIPEVGFSESSLSTGGSSITNSLLSGGSIKIIEIEKPTKPYPLLLSSGVRGSDPRPVLTLDSASEAPLLPLSSSVCDVFAREKQRCGSESINHGVAARWVLAGAVGGVGLLPELAARGGVTWAPVADLTSGPPDLRSLLVCDVAVEATVQLLYPWCLGRVLFCLRLWCIGALSSSIASLANGGGAYLCLRCWLVVGSVAWCWRWSSMAAPRRRCDLPPIWTLSSRFVFRTSPLKLCRLASLVLLVWLYGLDCPLSPVAISDSDKVVRFRFSKVAFGDDAEGSSGLRWLQTVLRTSQYRGVPLVALGSVSEQFCFMCSSLLIPDFCVPFLVWRLCFSMPSIGWALLEITEGHGSIFNGRSSRSSYSGDDTGTPGIRGNEENLTFPWLSLMVENRNRFLILAECAGFSGWAKLVVVIRRLGSFCLNRACNRNPSEKKNYKAMFVKLLTIVFFSLLSQFPESSSQALDFTYNGFLPPLTDISLEGIATITPNGLLKLTNYTMQKTGHAFYTKPIRFKDLPNGTVSSFSTTFVFAIHSEIPSLSGYGMAFVVAPNPRLRYATASQYMGLFNITSDGNVTNHVFAIEFDTIQSPKFSDTDDNHVGIDINSLISVESSPAGYWDIKGQFKNLTLISRKRMQVWVDYDGHTHQIDVTMAPFRNDKPKKPLVSVVRDLSSVLLQDMFVGFSSATGSILSEHYVLGWSFRVKGNAPPLEFSKLPKLPRWERKRIYNIFKTWMPSVCIFLIPFLFISTLIILVRFVVRRRRRFKEELEDWETRLGKNRMKFKDLYCATKGFEEKDLLGSGGFGTVYRGVMLKTKKEIAVKRVSSKSHQGLKEFVSEVVSIGRMSHRNLVPLLGYCRRRDELLLVYEYMPNGSLDKYLHNNPEVTLDWKRRIKVIKGVASALFYLHEEWEQVVIHRDIKASNVLLDSEYNGRLGDFGLARLCGHGSDPQTTLVAGTWGYLAPDHVRTGRATTATDIFAFGVLLLEVACGRRPIEIQNENGDQRVFILDWVFGFWDEGNILDAKDPKLGTEYDRTEVEMVLKLGLLCSHSNPHARPTMREVLHYLMGDAILPDLSPSDLRGNEMMRLEIHQGLSETGMFTCGSSMVNSMVSASSGSLCAPPLHFPATAPRRRRILKTVARSARAELREDNDPLIQSAIHSASLRLGETNRTGNLSHISFYPLFIDPYAACFLPPSTNKKPNIHKHQQQQQHYCLATKFIDDKLLHTAKRIDGLKQVVLFTDGMDTRPYRLNWPSSTMIFDVSPQKVFDIASGKLQGVGARLPKGCMFFHLPVESGDIEQCLRSKGFSGNRPSIWAMQGLPLGSQSSFVAILSAVSSLAMNESYLIGELPIDIIDQSDLEKWMEKLFMSNGFKVQIVSYEEISVSLGVVLHSRGNHDKIMFIAQQLRFSDDQMEKWRQEFERVEEDGDEQGFEEL</sequence>
<feature type="domain" description="Protein kinase" evidence="18">
    <location>
        <begin position="1"/>
        <end position="214"/>
    </location>
</feature>
<dbReference type="PANTHER" id="PTHR27007">
    <property type="match status" value="1"/>
</dbReference>
<dbReference type="EMBL" id="JAGKQM010000003">
    <property type="protein sequence ID" value="KAH0933611.1"/>
    <property type="molecule type" value="Genomic_DNA"/>
</dbReference>
<dbReference type="InterPro" id="IPR050528">
    <property type="entry name" value="L-type_Lectin-RKs"/>
</dbReference>
<dbReference type="Pfam" id="PF04072">
    <property type="entry name" value="LCM"/>
    <property type="match status" value="1"/>
</dbReference>
<evidence type="ECO:0000256" key="1">
    <source>
        <dbReference type="ARBA" id="ARBA00004479"/>
    </source>
</evidence>
<keyword evidence="11 15" id="KW-0067">ATP-binding</keyword>
<dbReference type="InterPro" id="IPR001220">
    <property type="entry name" value="Legume_lectin_dom"/>
</dbReference>
<evidence type="ECO:0000256" key="8">
    <source>
        <dbReference type="ARBA" id="ARBA00022734"/>
    </source>
</evidence>
<keyword evidence="5" id="KW-0808">Transferase</keyword>
<feature type="domain" description="Protein kinase" evidence="18">
    <location>
        <begin position="1020"/>
        <end position="1293"/>
    </location>
</feature>
<keyword evidence="13 16" id="KW-0472">Membrane</keyword>
<dbReference type="Gene3D" id="3.40.50.150">
    <property type="entry name" value="Vaccinia Virus protein VP39"/>
    <property type="match status" value="1"/>
</dbReference>
<evidence type="ECO:0000256" key="13">
    <source>
        <dbReference type="ARBA" id="ARBA00023136"/>
    </source>
</evidence>
<dbReference type="SMART" id="SM00220">
    <property type="entry name" value="S_TKc"/>
    <property type="match status" value="1"/>
</dbReference>
<evidence type="ECO:0000256" key="2">
    <source>
        <dbReference type="ARBA" id="ARBA00008536"/>
    </source>
</evidence>
<dbReference type="Gene3D" id="2.60.120.200">
    <property type="match status" value="1"/>
</dbReference>
<evidence type="ECO:0000256" key="11">
    <source>
        <dbReference type="ARBA" id="ARBA00022840"/>
    </source>
</evidence>
<dbReference type="InterPro" id="IPR008271">
    <property type="entry name" value="Ser/Thr_kinase_AS"/>
</dbReference>
<dbReference type="Pfam" id="PF00069">
    <property type="entry name" value="Pkinase"/>
    <property type="match status" value="2"/>
</dbReference>
<dbReference type="InterPro" id="IPR013320">
    <property type="entry name" value="ConA-like_dom_sf"/>
</dbReference>
<keyword evidence="6 16" id="KW-0812">Transmembrane</keyword>
<dbReference type="PROSITE" id="PS00107">
    <property type="entry name" value="PROTEIN_KINASE_ATP"/>
    <property type="match status" value="1"/>
</dbReference>
<name>A0ABQ8DWA1_BRANA</name>
<dbReference type="PROSITE" id="PS00108">
    <property type="entry name" value="PROTEIN_KINASE_ST"/>
    <property type="match status" value="2"/>
</dbReference>
<evidence type="ECO:0000259" key="18">
    <source>
        <dbReference type="PROSITE" id="PS50011"/>
    </source>
</evidence>
<feature type="transmembrane region" description="Helical" evidence="16">
    <location>
        <begin position="625"/>
        <end position="644"/>
    </location>
</feature>
<evidence type="ECO:0000256" key="10">
    <source>
        <dbReference type="ARBA" id="ARBA00022777"/>
    </source>
</evidence>
<evidence type="ECO:0000256" key="12">
    <source>
        <dbReference type="ARBA" id="ARBA00022989"/>
    </source>
</evidence>
<dbReference type="SUPFAM" id="SSF49899">
    <property type="entry name" value="Concanavalin A-like lectins/glucanases"/>
    <property type="match status" value="1"/>
</dbReference>
<comment type="subcellular location">
    <subcellularLocation>
        <location evidence="1">Membrane</location>
        <topology evidence="1">Single-pass type I membrane protein</topology>
    </subcellularLocation>
</comment>
<dbReference type="InterPro" id="IPR011009">
    <property type="entry name" value="Kinase-like_dom_sf"/>
</dbReference>
<evidence type="ECO:0000256" key="7">
    <source>
        <dbReference type="ARBA" id="ARBA00022729"/>
    </source>
</evidence>
<feature type="transmembrane region" description="Helical" evidence="16">
    <location>
        <begin position="961"/>
        <end position="986"/>
    </location>
</feature>
<feature type="binding site" evidence="15">
    <location>
        <position position="1049"/>
    </location>
    <ligand>
        <name>ATP</name>
        <dbReference type="ChEBI" id="CHEBI:30616"/>
    </ligand>
</feature>
<keyword evidence="20" id="KW-1185">Reference proteome</keyword>
<gene>
    <name evidence="19" type="ORF">HID58_010728</name>
</gene>
<evidence type="ECO:0000256" key="6">
    <source>
        <dbReference type="ARBA" id="ARBA00022692"/>
    </source>
</evidence>
<evidence type="ECO:0000313" key="20">
    <source>
        <dbReference type="Proteomes" id="UP000824890"/>
    </source>
</evidence>
<evidence type="ECO:0000256" key="5">
    <source>
        <dbReference type="ARBA" id="ARBA00022679"/>
    </source>
</evidence>
<comment type="caution">
    <text evidence="19">The sequence shown here is derived from an EMBL/GenBank/DDBJ whole genome shotgun (WGS) entry which is preliminary data.</text>
</comment>
<keyword evidence="9 15" id="KW-0547">Nucleotide-binding</keyword>